<accession>A0A921NMJ5</accession>
<feature type="transmembrane region" description="Helical" evidence="1">
    <location>
        <begin position="6"/>
        <end position="24"/>
    </location>
</feature>
<dbReference type="AlphaFoldDB" id="A0A921NMJ5"/>
<evidence type="ECO:0000313" key="3">
    <source>
        <dbReference type="Proteomes" id="UP000752172"/>
    </source>
</evidence>
<feature type="transmembrane region" description="Helical" evidence="1">
    <location>
        <begin position="36"/>
        <end position="54"/>
    </location>
</feature>
<evidence type="ECO:0000256" key="1">
    <source>
        <dbReference type="SAM" id="Phobius"/>
    </source>
</evidence>
<reference evidence="2" key="2">
    <citation type="submission" date="2021-09" db="EMBL/GenBank/DDBJ databases">
        <authorList>
            <person name="Gilroy R."/>
        </authorList>
    </citation>
    <scope>NUCLEOTIDE SEQUENCE</scope>
    <source>
        <strain evidence="2">ChiSjej2B20-17149</strain>
    </source>
</reference>
<dbReference type="Proteomes" id="UP000752172">
    <property type="component" value="Unassembled WGS sequence"/>
</dbReference>
<keyword evidence="1" id="KW-0472">Membrane</keyword>
<evidence type="ECO:0000313" key="2">
    <source>
        <dbReference type="EMBL" id="HJH22358.1"/>
    </source>
</evidence>
<comment type="caution">
    <text evidence="2">The sequence shown here is derived from an EMBL/GenBank/DDBJ whole genome shotgun (WGS) entry which is preliminary data.</text>
</comment>
<name>A0A921NMJ5_9PSED</name>
<keyword evidence="1" id="KW-0812">Transmembrane</keyword>
<dbReference type="EMBL" id="DYTS01000456">
    <property type="protein sequence ID" value="HJH22358.1"/>
    <property type="molecule type" value="Genomic_DNA"/>
</dbReference>
<dbReference type="RefSeq" id="WP_156995553.1">
    <property type="nucleotide sequence ID" value="NZ_DYTS01000456.1"/>
</dbReference>
<gene>
    <name evidence="2" type="ORF">K8W20_27120</name>
</gene>
<sequence length="55" mass="6059">MSDFFLYLGVQLLLALAIKGVLVISHWKVSKPIELFFIAGVPAIITAMVSARWLA</sequence>
<reference evidence="2" key="1">
    <citation type="journal article" date="2021" name="PeerJ">
        <title>Extensive microbial diversity within the chicken gut microbiome revealed by metagenomics and culture.</title>
        <authorList>
            <person name="Gilroy R."/>
            <person name="Ravi A."/>
            <person name="Getino M."/>
            <person name="Pursley I."/>
            <person name="Horton D.L."/>
            <person name="Alikhan N.F."/>
            <person name="Baker D."/>
            <person name="Gharbi K."/>
            <person name="Hall N."/>
            <person name="Watson M."/>
            <person name="Adriaenssens E.M."/>
            <person name="Foster-Nyarko E."/>
            <person name="Jarju S."/>
            <person name="Secka A."/>
            <person name="Antonio M."/>
            <person name="Oren A."/>
            <person name="Chaudhuri R.R."/>
            <person name="La Ragione R."/>
            <person name="Hildebrand F."/>
            <person name="Pallen M.J."/>
        </authorList>
    </citation>
    <scope>NUCLEOTIDE SEQUENCE</scope>
    <source>
        <strain evidence="2">ChiSjej2B20-17149</strain>
    </source>
</reference>
<keyword evidence="1" id="KW-1133">Transmembrane helix</keyword>
<protein>
    <submittedName>
        <fullName evidence="2">Uncharacterized protein</fullName>
    </submittedName>
</protein>
<proteinExistence type="predicted"/>
<organism evidence="2 3">
    <name type="scientific">Pseudomonas lactis</name>
    <dbReference type="NCBI Taxonomy" id="1615674"/>
    <lineage>
        <taxon>Bacteria</taxon>
        <taxon>Pseudomonadati</taxon>
        <taxon>Pseudomonadota</taxon>
        <taxon>Gammaproteobacteria</taxon>
        <taxon>Pseudomonadales</taxon>
        <taxon>Pseudomonadaceae</taxon>
        <taxon>Pseudomonas</taxon>
    </lineage>
</organism>